<organism evidence="6">
    <name type="scientific">marine sediment metagenome</name>
    <dbReference type="NCBI Taxonomy" id="412755"/>
    <lineage>
        <taxon>unclassified sequences</taxon>
        <taxon>metagenomes</taxon>
        <taxon>ecological metagenomes</taxon>
    </lineage>
</organism>
<name>X1EVR2_9ZZZZ</name>
<evidence type="ECO:0008006" key="7">
    <source>
        <dbReference type="Google" id="ProtNLM"/>
    </source>
</evidence>
<evidence type="ECO:0000256" key="5">
    <source>
        <dbReference type="SAM" id="Phobius"/>
    </source>
</evidence>
<gene>
    <name evidence="6" type="ORF">S03H2_01622</name>
</gene>
<keyword evidence="3 5" id="KW-1133">Transmembrane helix</keyword>
<dbReference type="GO" id="GO:0016020">
    <property type="term" value="C:membrane"/>
    <property type="evidence" value="ECO:0007669"/>
    <property type="project" value="UniProtKB-SubCell"/>
</dbReference>
<dbReference type="AlphaFoldDB" id="X1EVR2"/>
<evidence type="ECO:0000256" key="3">
    <source>
        <dbReference type="ARBA" id="ARBA00022989"/>
    </source>
</evidence>
<evidence type="ECO:0000256" key="2">
    <source>
        <dbReference type="ARBA" id="ARBA00022692"/>
    </source>
</evidence>
<proteinExistence type="predicted"/>
<dbReference type="SUPFAM" id="SSF161098">
    <property type="entry name" value="MetI-like"/>
    <property type="match status" value="1"/>
</dbReference>
<dbReference type="EMBL" id="BARU01000488">
    <property type="protein sequence ID" value="GAH21269.1"/>
    <property type="molecule type" value="Genomic_DNA"/>
</dbReference>
<comment type="subcellular location">
    <subcellularLocation>
        <location evidence="1">Membrane</location>
        <topology evidence="1">Multi-pass membrane protein</topology>
    </subcellularLocation>
</comment>
<protein>
    <recommendedName>
        <fullName evidence="7">ABC transmembrane type-1 domain-containing protein</fullName>
    </recommendedName>
</protein>
<keyword evidence="4 5" id="KW-0472">Membrane</keyword>
<evidence type="ECO:0000256" key="1">
    <source>
        <dbReference type="ARBA" id="ARBA00004141"/>
    </source>
</evidence>
<feature type="transmembrane region" description="Helical" evidence="5">
    <location>
        <begin position="12"/>
        <end position="33"/>
    </location>
</feature>
<evidence type="ECO:0000313" key="6">
    <source>
        <dbReference type="EMBL" id="GAH21269.1"/>
    </source>
</evidence>
<sequence length="49" mass="5342">MAGLCQQYMVEWGKMAAAATIFTIPIFVLSVFVQDYLGKGLTMGIGIKE</sequence>
<accession>X1EVR2</accession>
<keyword evidence="2 5" id="KW-0812">Transmembrane</keyword>
<comment type="caution">
    <text evidence="6">The sequence shown here is derived from an EMBL/GenBank/DDBJ whole genome shotgun (WGS) entry which is preliminary data.</text>
</comment>
<dbReference type="InterPro" id="IPR035906">
    <property type="entry name" value="MetI-like_sf"/>
</dbReference>
<evidence type="ECO:0000256" key="4">
    <source>
        <dbReference type="ARBA" id="ARBA00023136"/>
    </source>
</evidence>
<reference evidence="6" key="1">
    <citation type="journal article" date="2014" name="Front. Microbiol.">
        <title>High frequency of phylogenetically diverse reductive dehalogenase-homologous genes in deep subseafloor sedimentary metagenomes.</title>
        <authorList>
            <person name="Kawai M."/>
            <person name="Futagami T."/>
            <person name="Toyoda A."/>
            <person name="Takaki Y."/>
            <person name="Nishi S."/>
            <person name="Hori S."/>
            <person name="Arai W."/>
            <person name="Tsubouchi T."/>
            <person name="Morono Y."/>
            <person name="Uchiyama I."/>
            <person name="Ito T."/>
            <person name="Fujiyama A."/>
            <person name="Inagaki F."/>
            <person name="Takami H."/>
        </authorList>
    </citation>
    <scope>NUCLEOTIDE SEQUENCE</scope>
    <source>
        <strain evidence="6">Expedition CK06-06</strain>
    </source>
</reference>